<gene>
    <name evidence="1" type="ORF">OH76DRAFT_1487985</name>
</gene>
<dbReference type="AlphaFoldDB" id="A0A371CSN1"/>
<dbReference type="EMBL" id="KZ857467">
    <property type="protein sequence ID" value="RDX43292.1"/>
    <property type="molecule type" value="Genomic_DNA"/>
</dbReference>
<evidence type="ECO:0000313" key="1">
    <source>
        <dbReference type="EMBL" id="RDX43292.1"/>
    </source>
</evidence>
<keyword evidence="2" id="KW-1185">Reference proteome</keyword>
<name>A0A371CSN1_9APHY</name>
<protein>
    <submittedName>
        <fullName evidence="1">Uncharacterized protein</fullName>
    </submittedName>
</protein>
<sequence length="345" mass="38812">MSPRTATDFRVFQPWTRGVGFASLAWPYRLAARSGTMEALRRPIMETDGSAAVRMSSGRQGLVKVCIPISSGRSSKSVYTTEQSTQTRHQPHIIFVVSLRTLALSPEIQEIFEHRMQHVMGALRTRYKLKLVSKGRLWLHSQRPTDVSRGKTSCVGTTLATSSTFGPRRPRWKCPVVVEPYTPQPASAHLRLRHHDSLALLHSGLSGRAREPFNCPKPNGLKHYMMHGSCHFGTPKDLEHLREVLVTMGGAGDHGLDDQTTSLALSCKLVPAFPSTHGILLLPLTKDGIKRLVQAWLVLEPVEPQAYGRVWWKPPLFRVSATEWLEDVFPNEPSWRRPERRVIGR</sequence>
<proteinExistence type="predicted"/>
<evidence type="ECO:0000313" key="2">
    <source>
        <dbReference type="Proteomes" id="UP000256964"/>
    </source>
</evidence>
<dbReference type="Proteomes" id="UP000256964">
    <property type="component" value="Unassembled WGS sequence"/>
</dbReference>
<accession>A0A371CSN1</accession>
<reference evidence="1 2" key="1">
    <citation type="journal article" date="2018" name="Biotechnol. Biofuels">
        <title>Integrative visual omics of the white-rot fungus Polyporus brumalis exposes the biotechnological potential of its oxidative enzymes for delignifying raw plant biomass.</title>
        <authorList>
            <person name="Miyauchi S."/>
            <person name="Rancon A."/>
            <person name="Drula E."/>
            <person name="Hage H."/>
            <person name="Chaduli D."/>
            <person name="Favel A."/>
            <person name="Grisel S."/>
            <person name="Henrissat B."/>
            <person name="Herpoel-Gimbert I."/>
            <person name="Ruiz-Duenas F.J."/>
            <person name="Chevret D."/>
            <person name="Hainaut M."/>
            <person name="Lin J."/>
            <person name="Wang M."/>
            <person name="Pangilinan J."/>
            <person name="Lipzen A."/>
            <person name="Lesage-Meessen L."/>
            <person name="Navarro D."/>
            <person name="Riley R."/>
            <person name="Grigoriev I.V."/>
            <person name="Zhou S."/>
            <person name="Raouche S."/>
            <person name="Rosso M.N."/>
        </authorList>
    </citation>
    <scope>NUCLEOTIDE SEQUENCE [LARGE SCALE GENOMIC DNA]</scope>
    <source>
        <strain evidence="1 2">BRFM 1820</strain>
    </source>
</reference>
<organism evidence="1 2">
    <name type="scientific">Lentinus brumalis</name>
    <dbReference type="NCBI Taxonomy" id="2498619"/>
    <lineage>
        <taxon>Eukaryota</taxon>
        <taxon>Fungi</taxon>
        <taxon>Dikarya</taxon>
        <taxon>Basidiomycota</taxon>
        <taxon>Agaricomycotina</taxon>
        <taxon>Agaricomycetes</taxon>
        <taxon>Polyporales</taxon>
        <taxon>Polyporaceae</taxon>
        <taxon>Lentinus</taxon>
    </lineage>
</organism>